<gene>
    <name evidence="2" type="ORF">ACA1_359890</name>
</gene>
<dbReference type="RefSeq" id="XP_004352457.1">
    <property type="nucleotide sequence ID" value="XM_004352405.1"/>
</dbReference>
<name>L8HBS5_ACACF</name>
<accession>L8HBS5</accession>
<keyword evidence="1" id="KW-0732">Signal</keyword>
<feature type="chain" id="PRO_5003990596" evidence="1">
    <location>
        <begin position="27"/>
        <end position="185"/>
    </location>
</feature>
<dbReference type="EMBL" id="KB007867">
    <property type="protein sequence ID" value="ELR22984.1"/>
    <property type="molecule type" value="Genomic_DNA"/>
</dbReference>
<dbReference type="Proteomes" id="UP000011083">
    <property type="component" value="Unassembled WGS sequence"/>
</dbReference>
<dbReference type="VEuPathDB" id="AmoebaDB:ACA1_359890"/>
<keyword evidence="3" id="KW-1185">Reference proteome</keyword>
<sequence>MAASTTLSFALLSAFLFCAFVPFASATSVNITRPAYVAFRDVNTCMQAAIAIVKNTDCNPQVSCSSDLTVYLTSCSTTNYELLGFNATYYLDYQYNTHYVAQGLSIYYSSTKLLWTFATSDDLLNFYSAAIYNSTCNTNVNKTSLSLVMTTPANGARCTFATSTLLPFVSFKSVTGADSEFMSAL</sequence>
<feature type="signal peptide" evidence="1">
    <location>
        <begin position="1"/>
        <end position="26"/>
    </location>
</feature>
<dbReference type="KEGG" id="acan:ACA1_359890"/>
<evidence type="ECO:0000313" key="3">
    <source>
        <dbReference type="Proteomes" id="UP000011083"/>
    </source>
</evidence>
<organism evidence="2 3">
    <name type="scientific">Acanthamoeba castellanii (strain ATCC 30010 / Neff)</name>
    <dbReference type="NCBI Taxonomy" id="1257118"/>
    <lineage>
        <taxon>Eukaryota</taxon>
        <taxon>Amoebozoa</taxon>
        <taxon>Discosea</taxon>
        <taxon>Longamoebia</taxon>
        <taxon>Centramoebida</taxon>
        <taxon>Acanthamoebidae</taxon>
        <taxon>Acanthamoeba</taxon>
    </lineage>
</organism>
<dbReference type="GeneID" id="14923953"/>
<protein>
    <submittedName>
        <fullName evidence="2">Uncharacterized protein</fullName>
    </submittedName>
</protein>
<evidence type="ECO:0000256" key="1">
    <source>
        <dbReference type="SAM" id="SignalP"/>
    </source>
</evidence>
<dbReference type="AlphaFoldDB" id="L8HBS5"/>
<evidence type="ECO:0000313" key="2">
    <source>
        <dbReference type="EMBL" id="ELR22984.1"/>
    </source>
</evidence>
<proteinExistence type="predicted"/>
<reference evidence="2 3" key="1">
    <citation type="journal article" date="2013" name="Genome Biol.">
        <title>Genome of Acanthamoeba castellanii highlights extensive lateral gene transfer and early evolution of tyrosine kinase signaling.</title>
        <authorList>
            <person name="Clarke M."/>
            <person name="Lohan A.J."/>
            <person name="Liu B."/>
            <person name="Lagkouvardos I."/>
            <person name="Roy S."/>
            <person name="Zafar N."/>
            <person name="Bertelli C."/>
            <person name="Schilde C."/>
            <person name="Kianianmomeni A."/>
            <person name="Burglin T.R."/>
            <person name="Frech C."/>
            <person name="Turcotte B."/>
            <person name="Kopec K.O."/>
            <person name="Synnott J.M."/>
            <person name="Choo C."/>
            <person name="Paponov I."/>
            <person name="Finkler A."/>
            <person name="Soon Heng Tan C."/>
            <person name="Hutchins A.P."/>
            <person name="Weinmeier T."/>
            <person name="Rattei T."/>
            <person name="Chu J.S."/>
            <person name="Gimenez G."/>
            <person name="Irimia M."/>
            <person name="Rigden D.J."/>
            <person name="Fitzpatrick D.A."/>
            <person name="Lorenzo-Morales J."/>
            <person name="Bateman A."/>
            <person name="Chiu C.H."/>
            <person name="Tang P."/>
            <person name="Hegemann P."/>
            <person name="Fromm H."/>
            <person name="Raoult D."/>
            <person name="Greub G."/>
            <person name="Miranda-Saavedra D."/>
            <person name="Chen N."/>
            <person name="Nash P."/>
            <person name="Ginger M.L."/>
            <person name="Horn M."/>
            <person name="Schaap P."/>
            <person name="Caler L."/>
            <person name="Loftus B."/>
        </authorList>
    </citation>
    <scope>NUCLEOTIDE SEQUENCE [LARGE SCALE GENOMIC DNA]</scope>
    <source>
        <strain evidence="2 3">Neff</strain>
    </source>
</reference>